<name>A0ABW1NAR8_9ACTN</name>
<evidence type="ECO:0000256" key="4">
    <source>
        <dbReference type="ARBA" id="ARBA00022723"/>
    </source>
</evidence>
<evidence type="ECO:0000256" key="6">
    <source>
        <dbReference type="ARBA" id="ARBA00023274"/>
    </source>
</evidence>
<gene>
    <name evidence="8" type="ORF">ACFP1K_04630</name>
</gene>
<dbReference type="InterPro" id="IPR037214">
    <property type="entry name" value="TROVE_dom_sf"/>
</dbReference>
<dbReference type="Gene3D" id="3.40.50.410">
    <property type="entry name" value="von Willebrand factor, type A domain"/>
    <property type="match status" value="1"/>
</dbReference>
<keyword evidence="5" id="KW-0694">RNA-binding</keyword>
<evidence type="ECO:0000256" key="3">
    <source>
        <dbReference type="ARBA" id="ARBA00022490"/>
    </source>
</evidence>
<evidence type="ECO:0000313" key="9">
    <source>
        <dbReference type="Proteomes" id="UP001596137"/>
    </source>
</evidence>
<dbReference type="PROSITE" id="PS50988">
    <property type="entry name" value="TROVE"/>
    <property type="match status" value="1"/>
</dbReference>
<evidence type="ECO:0000256" key="1">
    <source>
        <dbReference type="ARBA" id="ARBA00004496"/>
    </source>
</evidence>
<accession>A0ABW1NAR8</accession>
<keyword evidence="4" id="KW-0479">Metal-binding</keyword>
<dbReference type="InterPro" id="IPR036465">
    <property type="entry name" value="vWFA_dom_sf"/>
</dbReference>
<sequence length="314" mass="33259">MLALTHPVPAGDAQAAVFAHAVGRRKGTVTTISERLPVLRTRRALYRIPAARRPGLMERRDVLDALARAAMPWRTVRRWLLGAMTGPAWAAVLPSMSYQDRLEHLPEFDRLDVRAEGLAAELADPARVLWSGVTPLEIVAALRQVPGSRWTPALRRAADLSVANVPALPGRTLVLVDRTASMADPAWPGSPLTRGDAAAAFGAAVASRAASADLVQCGTVTARVPVGPGEPLTTVLARFGPLDGTTGPAAAVRHLAAGHDRVIILTHPSTAAQAAEAVTIPGHEHVVTSPVPGWFRAIPYIEAARTAAWPFVTQ</sequence>
<reference evidence="9" key="1">
    <citation type="journal article" date="2019" name="Int. J. Syst. Evol. Microbiol.">
        <title>The Global Catalogue of Microorganisms (GCM) 10K type strain sequencing project: providing services to taxonomists for standard genome sequencing and annotation.</title>
        <authorList>
            <consortium name="The Broad Institute Genomics Platform"/>
            <consortium name="The Broad Institute Genome Sequencing Center for Infectious Disease"/>
            <person name="Wu L."/>
            <person name="Ma J."/>
        </authorList>
    </citation>
    <scope>NUCLEOTIDE SEQUENCE [LARGE SCALE GENOMIC DNA]</scope>
    <source>
        <strain evidence="9">JCM 30346</strain>
    </source>
</reference>
<dbReference type="SUPFAM" id="SSF140864">
    <property type="entry name" value="TROVE domain-like"/>
    <property type="match status" value="1"/>
</dbReference>
<dbReference type="PANTHER" id="PTHR14202:SF0">
    <property type="entry name" value="RNA-BINDING PROTEIN RO60"/>
    <property type="match status" value="1"/>
</dbReference>
<dbReference type="InterPro" id="IPR040322">
    <property type="entry name" value="TROVE2"/>
</dbReference>
<evidence type="ECO:0000313" key="8">
    <source>
        <dbReference type="EMBL" id="MFC6080430.1"/>
    </source>
</evidence>
<feature type="domain" description="TROVE" evidence="7">
    <location>
        <begin position="1"/>
        <end position="170"/>
    </location>
</feature>
<proteinExistence type="inferred from homology"/>
<organism evidence="8 9">
    <name type="scientific">Sphaerisporangium aureirubrum</name>
    <dbReference type="NCBI Taxonomy" id="1544736"/>
    <lineage>
        <taxon>Bacteria</taxon>
        <taxon>Bacillati</taxon>
        <taxon>Actinomycetota</taxon>
        <taxon>Actinomycetes</taxon>
        <taxon>Streptosporangiales</taxon>
        <taxon>Streptosporangiaceae</taxon>
        <taxon>Sphaerisporangium</taxon>
    </lineage>
</organism>
<dbReference type="EMBL" id="JBHSRF010000004">
    <property type="protein sequence ID" value="MFC6080430.1"/>
    <property type="molecule type" value="Genomic_DNA"/>
</dbReference>
<evidence type="ECO:0000259" key="7">
    <source>
        <dbReference type="PROSITE" id="PS50988"/>
    </source>
</evidence>
<dbReference type="RefSeq" id="WP_380747201.1">
    <property type="nucleotide sequence ID" value="NZ_JBHSRF010000004.1"/>
</dbReference>
<dbReference type="Proteomes" id="UP001596137">
    <property type="component" value="Unassembled WGS sequence"/>
</dbReference>
<evidence type="ECO:0000256" key="5">
    <source>
        <dbReference type="ARBA" id="ARBA00022884"/>
    </source>
</evidence>
<comment type="similarity">
    <text evidence="2">Belongs to the Ro 60 kDa family.</text>
</comment>
<dbReference type="PANTHER" id="PTHR14202">
    <property type="entry name" value="60 KDA RIBONUCLEOPROTEIN SSA/RO"/>
    <property type="match status" value="1"/>
</dbReference>
<comment type="subcellular location">
    <subcellularLocation>
        <location evidence="1">Cytoplasm</location>
    </subcellularLocation>
</comment>
<protein>
    <recommendedName>
        <fullName evidence="7">TROVE domain-containing protein</fullName>
    </recommendedName>
</protein>
<keyword evidence="3" id="KW-0963">Cytoplasm</keyword>
<keyword evidence="6" id="KW-0687">Ribonucleoprotein</keyword>
<evidence type="ECO:0000256" key="2">
    <source>
        <dbReference type="ARBA" id="ARBA00007814"/>
    </source>
</evidence>
<dbReference type="InterPro" id="IPR008858">
    <property type="entry name" value="TROVE_dom"/>
</dbReference>
<comment type="caution">
    <text evidence="8">The sequence shown here is derived from an EMBL/GenBank/DDBJ whole genome shotgun (WGS) entry which is preliminary data.</text>
</comment>
<keyword evidence="9" id="KW-1185">Reference proteome</keyword>